<proteinExistence type="predicted"/>
<organism evidence="1 2">
    <name type="scientific">Nicotiana tabacum</name>
    <name type="common">Common tobacco</name>
    <dbReference type="NCBI Taxonomy" id="4097"/>
    <lineage>
        <taxon>Eukaryota</taxon>
        <taxon>Viridiplantae</taxon>
        <taxon>Streptophyta</taxon>
        <taxon>Embryophyta</taxon>
        <taxon>Tracheophyta</taxon>
        <taxon>Spermatophyta</taxon>
        <taxon>Magnoliopsida</taxon>
        <taxon>eudicotyledons</taxon>
        <taxon>Gunneridae</taxon>
        <taxon>Pentapetalae</taxon>
        <taxon>asterids</taxon>
        <taxon>lamiids</taxon>
        <taxon>Solanales</taxon>
        <taxon>Solanaceae</taxon>
        <taxon>Nicotianoideae</taxon>
        <taxon>Nicotianeae</taxon>
        <taxon>Nicotiana</taxon>
    </lineage>
</organism>
<dbReference type="RefSeq" id="XP_075077232.1">
    <property type="nucleotide sequence ID" value="XM_075221131.1"/>
</dbReference>
<name>A0AC58RWX3_TOBAC</name>
<gene>
    <name evidence="2" type="primary">LOC142163973</name>
</gene>
<evidence type="ECO:0000313" key="2">
    <source>
        <dbReference type="RefSeq" id="XP_075077232.1"/>
    </source>
</evidence>
<dbReference type="Proteomes" id="UP000790787">
    <property type="component" value="Chromosome 9"/>
</dbReference>
<accession>A0AC58RWX3</accession>
<sequence length="457" mass="52851">MVIFTDMTENFVDVVIDDFSVFGTSFDQCLTNLSKVFARCEEANLELKWEKCHFIVRKGIMLGHKVSKEGSEMNKAKVEAINKLLLENDTSLKFDDVFLRAFEELKKRLVTKTIITSFEEFDVEIRDKKWDQKSAITAGVVPWYANYVNFIVSGITPPKLSPDGHHGGDKMAAKVLQSGFYWPTLFKDAHVFVKRCDRCQRTYAISRRHEMHLKSILEVEIFDVWGIDFMRMLSYSNGHRYTLVAVDYVSKCVEVMALPTNNAKVVLNFVKKNIFTRFGTPSALINDRGTHFCNELLGNLLSKYGVKYKVATAYRPQTSGQVYVSSREVKQSLEKIVNARKDWATKLDDALWVYHTAYRTPFGTSLYMLFYEKACRFPIELEHKRVRDDKDINTPEHSKPKVVQPEDEEAPEDADDELRDDDDDWKVVDRAFLLRMTMMRSDQGVYLPPLLVLFVLI</sequence>
<evidence type="ECO:0000313" key="1">
    <source>
        <dbReference type="Proteomes" id="UP000790787"/>
    </source>
</evidence>
<protein>
    <submittedName>
        <fullName evidence="2">Uncharacterized protein LOC142163973</fullName>
    </submittedName>
</protein>
<keyword evidence="1" id="KW-1185">Reference proteome</keyword>
<reference evidence="1" key="1">
    <citation type="journal article" date="2014" name="Nat. Commun.">
        <title>The tobacco genome sequence and its comparison with those of tomato and potato.</title>
        <authorList>
            <person name="Sierro N."/>
            <person name="Battey J.N."/>
            <person name="Ouadi S."/>
            <person name="Bakaher N."/>
            <person name="Bovet L."/>
            <person name="Willig A."/>
            <person name="Goepfert S."/>
            <person name="Peitsch M.C."/>
            <person name="Ivanov N.V."/>
        </authorList>
    </citation>
    <scope>NUCLEOTIDE SEQUENCE [LARGE SCALE GENOMIC DNA]</scope>
</reference>
<reference evidence="2" key="2">
    <citation type="submission" date="2025-08" db="UniProtKB">
        <authorList>
            <consortium name="RefSeq"/>
        </authorList>
    </citation>
    <scope>IDENTIFICATION</scope>
    <source>
        <tissue evidence="2">Leaf</tissue>
    </source>
</reference>